<feature type="chain" id="PRO_5045075669" description="Secreted protein" evidence="1">
    <location>
        <begin position="21"/>
        <end position="81"/>
    </location>
</feature>
<geneLocation type="plasmid" evidence="2 3">
    <name>pRphaN771e</name>
</geneLocation>
<accession>A0ABN4QYT6</accession>
<name>A0ABN4QYT6_9HYPH</name>
<reference evidence="2 3" key="1">
    <citation type="submission" date="2015-11" db="EMBL/GenBank/DDBJ databases">
        <title>The limits of bacterial species coexistence and the symbiotic plasmid transference in sympatric Rhizobium populations.</title>
        <authorList>
            <person name="Perez-Carrascal O.M."/>
            <person name="VanInsberghe D."/>
            <person name="Juarez S."/>
            <person name="Polz M.F."/>
            <person name="Vinuesa P."/>
            <person name="Gonzalez V."/>
        </authorList>
    </citation>
    <scope>NUCLEOTIDE SEQUENCE [LARGE SCALE GENOMIC DNA]</scope>
    <source>
        <strain evidence="2 3">N771</strain>
        <plasmid evidence="2 3">pRphaN771e</plasmid>
    </source>
</reference>
<keyword evidence="3" id="KW-1185">Reference proteome</keyword>
<gene>
    <name evidence="2" type="ORF">AMC81_PE00838</name>
</gene>
<organism evidence="2 3">
    <name type="scientific">Rhizobium phaseoli</name>
    <dbReference type="NCBI Taxonomy" id="396"/>
    <lineage>
        <taxon>Bacteria</taxon>
        <taxon>Pseudomonadati</taxon>
        <taxon>Pseudomonadota</taxon>
        <taxon>Alphaproteobacteria</taxon>
        <taxon>Hyphomicrobiales</taxon>
        <taxon>Rhizobiaceae</taxon>
        <taxon>Rhizobium/Agrobacterium group</taxon>
        <taxon>Rhizobium</taxon>
    </lineage>
</organism>
<protein>
    <recommendedName>
        <fullName evidence="4">Secreted protein</fullName>
    </recommendedName>
</protein>
<sequence length="81" mass="8663">MSSGIAVMSIVCIMVSAAIAAADGTAIGAVRKPRIARIESRRAIRDQSLMPQDMAYCVSLEKIASFTFTAKGNPLKHLRPT</sequence>
<feature type="signal peptide" evidence="1">
    <location>
        <begin position="1"/>
        <end position="20"/>
    </location>
</feature>
<evidence type="ECO:0008006" key="4">
    <source>
        <dbReference type="Google" id="ProtNLM"/>
    </source>
</evidence>
<evidence type="ECO:0000256" key="1">
    <source>
        <dbReference type="SAM" id="SignalP"/>
    </source>
</evidence>
<keyword evidence="1" id="KW-0732">Signal</keyword>
<evidence type="ECO:0000313" key="2">
    <source>
        <dbReference type="EMBL" id="ANL89081.1"/>
    </source>
</evidence>
<dbReference type="Proteomes" id="UP000078551">
    <property type="component" value="Plasmid pRphaN771e"/>
</dbReference>
<proteinExistence type="predicted"/>
<keyword evidence="2" id="KW-0614">Plasmid</keyword>
<evidence type="ECO:0000313" key="3">
    <source>
        <dbReference type="Proteomes" id="UP000078551"/>
    </source>
</evidence>
<dbReference type="EMBL" id="CP013573">
    <property type="protein sequence ID" value="ANL89081.1"/>
    <property type="molecule type" value="Genomic_DNA"/>
</dbReference>